<proteinExistence type="predicted"/>
<dbReference type="AlphaFoldDB" id="A0A1J5RV60"/>
<protein>
    <submittedName>
        <fullName evidence="1">Uncharacterized protein</fullName>
    </submittedName>
</protein>
<organism evidence="1">
    <name type="scientific">mine drainage metagenome</name>
    <dbReference type="NCBI Taxonomy" id="410659"/>
    <lineage>
        <taxon>unclassified sequences</taxon>
        <taxon>metagenomes</taxon>
        <taxon>ecological metagenomes</taxon>
    </lineage>
</organism>
<evidence type="ECO:0000313" key="1">
    <source>
        <dbReference type="EMBL" id="OIQ91941.1"/>
    </source>
</evidence>
<reference evidence="1" key="1">
    <citation type="submission" date="2016-10" db="EMBL/GenBank/DDBJ databases">
        <title>Sequence of Gallionella enrichment culture.</title>
        <authorList>
            <person name="Poehlein A."/>
            <person name="Muehling M."/>
            <person name="Daniel R."/>
        </authorList>
    </citation>
    <scope>NUCLEOTIDE SEQUENCE</scope>
</reference>
<comment type="caution">
    <text evidence="1">The sequence shown here is derived from an EMBL/GenBank/DDBJ whole genome shotgun (WGS) entry which is preliminary data.</text>
</comment>
<accession>A0A1J5RV60</accession>
<name>A0A1J5RV60_9ZZZZ</name>
<gene>
    <name evidence="1" type="ORF">GALL_261450</name>
</gene>
<dbReference type="EMBL" id="MLJW01000245">
    <property type="protein sequence ID" value="OIQ91941.1"/>
    <property type="molecule type" value="Genomic_DNA"/>
</dbReference>
<sequence>MNRRLKSQGDLDGACFLYSIANAVISLNDTVTAENWSRAISSLPKSRSFLRQDVGTLAFNDNGEELERVAKRFLKSLSSNKFKVALHQGNRRSIERLIDENAVVIISNPEHWFVVTEVHHDTVFAACSDTFNVHGHKHPEEPTPKFGHLSNLRMKLSDLRVFGRMAFRVTKA</sequence>